<dbReference type="AlphaFoldDB" id="A0AAD8MJA7"/>
<evidence type="ECO:0000256" key="1">
    <source>
        <dbReference type="ARBA" id="ARBA00004123"/>
    </source>
</evidence>
<evidence type="ECO:0000256" key="4">
    <source>
        <dbReference type="ARBA" id="ARBA00023163"/>
    </source>
</evidence>
<organism evidence="6 7">
    <name type="scientific">Heracleum sosnowskyi</name>
    <dbReference type="NCBI Taxonomy" id="360622"/>
    <lineage>
        <taxon>Eukaryota</taxon>
        <taxon>Viridiplantae</taxon>
        <taxon>Streptophyta</taxon>
        <taxon>Embryophyta</taxon>
        <taxon>Tracheophyta</taxon>
        <taxon>Spermatophyta</taxon>
        <taxon>Magnoliopsida</taxon>
        <taxon>eudicotyledons</taxon>
        <taxon>Gunneridae</taxon>
        <taxon>Pentapetalae</taxon>
        <taxon>asterids</taxon>
        <taxon>campanulids</taxon>
        <taxon>Apiales</taxon>
        <taxon>Apiaceae</taxon>
        <taxon>Apioideae</taxon>
        <taxon>apioid superclade</taxon>
        <taxon>Tordylieae</taxon>
        <taxon>Tordyliinae</taxon>
        <taxon>Heracleum</taxon>
    </lineage>
</organism>
<protein>
    <recommendedName>
        <fullName evidence="8">TF-B3 domain-containing protein</fullName>
    </recommendedName>
</protein>
<keyword evidence="3" id="KW-0238">DNA-binding</keyword>
<keyword evidence="4" id="KW-0804">Transcription</keyword>
<comment type="caution">
    <text evidence="6">The sequence shown here is derived from an EMBL/GenBank/DDBJ whole genome shotgun (WGS) entry which is preliminary data.</text>
</comment>
<reference evidence="6" key="1">
    <citation type="submission" date="2023-02" db="EMBL/GenBank/DDBJ databases">
        <title>Genome of toxic invasive species Heracleum sosnowskyi carries increased number of genes despite the absence of recent whole-genome duplications.</title>
        <authorList>
            <person name="Schelkunov M."/>
            <person name="Shtratnikova V."/>
            <person name="Makarenko M."/>
            <person name="Klepikova A."/>
            <person name="Omelchenko D."/>
            <person name="Novikova G."/>
            <person name="Obukhova E."/>
            <person name="Bogdanov V."/>
            <person name="Penin A."/>
            <person name="Logacheva M."/>
        </authorList>
    </citation>
    <scope>NUCLEOTIDE SEQUENCE</scope>
    <source>
        <strain evidence="6">Hsosn_3</strain>
        <tissue evidence="6">Leaf</tissue>
    </source>
</reference>
<dbReference type="SUPFAM" id="SSF101936">
    <property type="entry name" value="DNA-binding pseudobarrel domain"/>
    <property type="match status" value="1"/>
</dbReference>
<name>A0AAD8MJA7_9APIA</name>
<dbReference type="GO" id="GO:0003677">
    <property type="term" value="F:DNA binding"/>
    <property type="evidence" value="ECO:0007669"/>
    <property type="project" value="UniProtKB-KW"/>
</dbReference>
<dbReference type="Proteomes" id="UP001237642">
    <property type="component" value="Unassembled WGS sequence"/>
</dbReference>
<dbReference type="EMBL" id="JAUIZM010000007">
    <property type="protein sequence ID" value="KAK1374912.1"/>
    <property type="molecule type" value="Genomic_DNA"/>
</dbReference>
<keyword evidence="2" id="KW-0805">Transcription regulation</keyword>
<evidence type="ECO:0000313" key="7">
    <source>
        <dbReference type="Proteomes" id="UP001237642"/>
    </source>
</evidence>
<reference evidence="6" key="2">
    <citation type="submission" date="2023-05" db="EMBL/GenBank/DDBJ databases">
        <authorList>
            <person name="Schelkunov M.I."/>
        </authorList>
    </citation>
    <scope>NUCLEOTIDE SEQUENCE</scope>
    <source>
        <strain evidence="6">Hsosn_3</strain>
        <tissue evidence="6">Leaf</tissue>
    </source>
</reference>
<dbReference type="InterPro" id="IPR050655">
    <property type="entry name" value="Plant_B3_domain"/>
</dbReference>
<keyword evidence="7" id="KW-1185">Reference proteome</keyword>
<sequence length="565" mass="64820">MLAARDLINTGNILKVGTGDSINVWEDPWIPDINGSRVRTPLVQGLENAKVSSLLTMDNSGWDLDILRDVFIQEDVDIIIRIPVSNSRRVDKWMWMEDSKGQYTVKSGYRILNRSFAQLQSAKELKILGSFVASNICRDTEGALRIPEPFLSEFGRIMPYFLQLRFDDIMWHAYFEKEEKKVCGTYDLFRYYDLRMYSFVIFDYIGKGIFKVKGYTTNAIEVQKPEIDVAQFYKNFEPSQLRFDEFVYGRNHLQIERYIAMSTMAGTNQSVDMWKIEIEGISNIAEDAHLELKPELENLYKGWEGKHHIHLCPGVNFWEISVTLVDGVCRLGHGWFKFVQDFGIADGDLLILTPAGDDKEKNGKRSFYKIIVESVLEEGYLVLPPMLGEETEKNLLAVRKLKLEELKYEEAFVYEEKNPNGHPDSAHERINTIVKQAPLPKNAVNMPDLVDIDSEPEVEVVDAPQEEEQAADMEIEDEAQVMQFSKNLNASNMNGRCHGMHIPPEIRLPNKEWQHGDDHLACIEKFNVVRQDPIPPAASYIPATVDDIEEEVMENAANQELVHTM</sequence>
<comment type="subcellular location">
    <subcellularLocation>
        <location evidence="1">Nucleus</location>
    </subcellularLocation>
</comment>
<evidence type="ECO:0008006" key="8">
    <source>
        <dbReference type="Google" id="ProtNLM"/>
    </source>
</evidence>
<evidence type="ECO:0000256" key="2">
    <source>
        <dbReference type="ARBA" id="ARBA00023015"/>
    </source>
</evidence>
<proteinExistence type="predicted"/>
<evidence type="ECO:0000313" key="6">
    <source>
        <dbReference type="EMBL" id="KAK1374912.1"/>
    </source>
</evidence>
<keyword evidence="5" id="KW-0539">Nucleus</keyword>
<dbReference type="InterPro" id="IPR015300">
    <property type="entry name" value="DNA-bd_pseudobarrel_sf"/>
</dbReference>
<gene>
    <name evidence="6" type="ORF">POM88_031105</name>
</gene>
<dbReference type="PANTHER" id="PTHR31920">
    <property type="entry name" value="B3 DOMAIN-CONTAINING"/>
    <property type="match status" value="1"/>
</dbReference>
<dbReference type="PANTHER" id="PTHR31920:SF132">
    <property type="entry name" value="TF-B3 DOMAIN-CONTAINING PROTEIN"/>
    <property type="match status" value="1"/>
</dbReference>
<dbReference type="GO" id="GO:0005634">
    <property type="term" value="C:nucleus"/>
    <property type="evidence" value="ECO:0007669"/>
    <property type="project" value="UniProtKB-SubCell"/>
</dbReference>
<evidence type="ECO:0000256" key="5">
    <source>
        <dbReference type="ARBA" id="ARBA00023242"/>
    </source>
</evidence>
<accession>A0AAD8MJA7</accession>
<evidence type="ECO:0000256" key="3">
    <source>
        <dbReference type="ARBA" id="ARBA00023125"/>
    </source>
</evidence>